<organism evidence="1 2">
    <name type="scientific">Biomphalaria glabrata</name>
    <name type="common">Bloodfluke planorb</name>
    <name type="synonym">Freshwater snail</name>
    <dbReference type="NCBI Taxonomy" id="6526"/>
    <lineage>
        <taxon>Eukaryota</taxon>
        <taxon>Metazoa</taxon>
        <taxon>Spiralia</taxon>
        <taxon>Lophotrochozoa</taxon>
        <taxon>Mollusca</taxon>
        <taxon>Gastropoda</taxon>
        <taxon>Heterobranchia</taxon>
        <taxon>Euthyneura</taxon>
        <taxon>Panpulmonata</taxon>
        <taxon>Hygrophila</taxon>
        <taxon>Lymnaeoidea</taxon>
        <taxon>Planorbidae</taxon>
        <taxon>Biomphalaria</taxon>
    </lineage>
</organism>
<gene>
    <name evidence="1" type="primary">106071191</name>
</gene>
<dbReference type="VEuPathDB" id="VectorBase:BGLAX_034745"/>
<accession>A0A2C9L6A4</accession>
<name>A0A2C9L6A4_BIOGL</name>
<sequence length="138" mass="15368">MEGVFDSEDDDDLQLEILPPKERLSYQLTKYCELLENGSDSKVSETLNSVIEALSGLLVGQRSLISAATSSIQVDLSKPLSSAEREFVLELTGCLQVEQNLSFKQFEGVNKLVSVLADHFHQFHSVLLRHIIMTLSSK</sequence>
<dbReference type="Proteomes" id="UP000076420">
    <property type="component" value="Unassembled WGS sequence"/>
</dbReference>
<dbReference type="EnsemblMetazoa" id="BGLB027394-RA">
    <property type="protein sequence ID" value="BGLB027394-PA"/>
    <property type="gene ID" value="BGLB027394"/>
</dbReference>
<evidence type="ECO:0000313" key="1">
    <source>
        <dbReference type="EnsemblMetazoa" id="BGLB027394-PA"/>
    </source>
</evidence>
<dbReference type="VEuPathDB" id="VectorBase:BGLB027394"/>
<proteinExistence type="predicted"/>
<reference evidence="1" key="1">
    <citation type="submission" date="2020-05" db="UniProtKB">
        <authorList>
            <consortium name="EnsemblMetazoa"/>
        </authorList>
    </citation>
    <scope>IDENTIFICATION</scope>
    <source>
        <strain evidence="1">BB02</strain>
    </source>
</reference>
<protein>
    <submittedName>
        <fullName evidence="1">Uncharacterized protein</fullName>
    </submittedName>
</protein>
<evidence type="ECO:0000313" key="2">
    <source>
        <dbReference type="Proteomes" id="UP000076420"/>
    </source>
</evidence>
<dbReference type="AlphaFoldDB" id="A0A2C9L6A4"/>
<dbReference type="KEGG" id="bgt:106071191"/>